<accession>A0A1I4XJ00</accession>
<gene>
    <name evidence="1" type="ORF">SAMN05421741_10313</name>
</gene>
<proteinExistence type="predicted"/>
<reference evidence="2" key="1">
    <citation type="submission" date="2016-10" db="EMBL/GenBank/DDBJ databases">
        <authorList>
            <person name="Varghese N."/>
            <person name="Submissions S."/>
        </authorList>
    </citation>
    <scope>NUCLEOTIDE SEQUENCE [LARGE SCALE GENOMIC DNA]</scope>
    <source>
        <strain evidence="2">DS-12</strain>
    </source>
</reference>
<dbReference type="AlphaFoldDB" id="A0A1I4XJ00"/>
<dbReference type="EMBL" id="FOVI01000003">
    <property type="protein sequence ID" value="SFN25847.1"/>
    <property type="molecule type" value="Genomic_DNA"/>
</dbReference>
<dbReference type="Proteomes" id="UP000199036">
    <property type="component" value="Unassembled WGS sequence"/>
</dbReference>
<dbReference type="STRING" id="913024.SAMN05421741_10313"/>
<sequence length="378" mass="43573">MVETSESVLYQKNLLQFQTQHAIQFVNSYNASEIKNRILQINSKKSTNMKKLKFLLATPALVAFFALFQIETVAQVTETLEVQEVFENDEVEDSFYVMIHSKYDDEYYKKTVKMLREKCNLDVTIDNLKRNKDGELTSIKISCKDDTQYFLNEKKQSSKPIEPFRLYVYKNNTGKYYIETVSKESNIQQRIVVGKFNKKQDDKTLSFTTETLQTDRKVFDEVATKFPIVVDGELMSKKDLKKFDNTTIKSMNINIDHTGKKAITTLNISTKELTSDKTHYTFKKATDTDKKYDKNKTISFTTISINEDNIEVDHPDNVIETDNGMIVTEEGNIVAHNPTRVYLQGNASKNIFYIVDGKEKILAISGKFTPVIVNVLMF</sequence>
<evidence type="ECO:0000313" key="1">
    <source>
        <dbReference type="EMBL" id="SFN25847.1"/>
    </source>
</evidence>
<organism evidence="1 2">
    <name type="scientific">Paenimyroides ummariense</name>
    <dbReference type="NCBI Taxonomy" id="913024"/>
    <lineage>
        <taxon>Bacteria</taxon>
        <taxon>Pseudomonadati</taxon>
        <taxon>Bacteroidota</taxon>
        <taxon>Flavobacteriia</taxon>
        <taxon>Flavobacteriales</taxon>
        <taxon>Flavobacteriaceae</taxon>
        <taxon>Paenimyroides</taxon>
    </lineage>
</organism>
<protein>
    <submittedName>
        <fullName evidence="1">Uncharacterized protein</fullName>
    </submittedName>
</protein>
<evidence type="ECO:0000313" key="2">
    <source>
        <dbReference type="Proteomes" id="UP000199036"/>
    </source>
</evidence>
<keyword evidence="2" id="KW-1185">Reference proteome</keyword>
<name>A0A1I4XJ00_9FLAO</name>